<dbReference type="PANTHER" id="PTHR30344:SF1">
    <property type="entry name" value="6-PHOSPHOGLUCONOLACTONASE"/>
    <property type="match status" value="1"/>
</dbReference>
<dbReference type="GO" id="GO:0017057">
    <property type="term" value="F:6-phosphogluconolactonase activity"/>
    <property type="evidence" value="ECO:0007669"/>
    <property type="project" value="TreeGrafter"/>
</dbReference>
<dbReference type="EMBL" id="FNXT01001078">
    <property type="protein sequence ID" value="SZX71784.1"/>
    <property type="molecule type" value="Genomic_DNA"/>
</dbReference>
<dbReference type="Proteomes" id="UP000256970">
    <property type="component" value="Unassembled WGS sequence"/>
</dbReference>
<dbReference type="InterPro" id="IPR019405">
    <property type="entry name" value="Lactonase_7-beta_prop"/>
</dbReference>
<dbReference type="AlphaFoldDB" id="A0A383W458"/>
<dbReference type="STRING" id="3088.A0A383W458"/>
<dbReference type="Pfam" id="PF10282">
    <property type="entry name" value="Lactonase"/>
    <property type="match status" value="1"/>
</dbReference>
<proteinExistence type="inferred from homology"/>
<dbReference type="InterPro" id="IPR011048">
    <property type="entry name" value="Haem_d1_sf"/>
</dbReference>
<comment type="similarity">
    <text evidence="1">Belongs to the cycloisomerase 2 family.</text>
</comment>
<name>A0A383W458_TETOB</name>
<dbReference type="PANTHER" id="PTHR30344">
    <property type="entry name" value="6-PHOSPHOGLUCONOLACTONASE-RELATED"/>
    <property type="match status" value="1"/>
</dbReference>
<evidence type="ECO:0000313" key="3">
    <source>
        <dbReference type="Proteomes" id="UP000256970"/>
    </source>
</evidence>
<evidence type="ECO:0000256" key="1">
    <source>
        <dbReference type="ARBA" id="ARBA00005564"/>
    </source>
</evidence>
<organism evidence="2 3">
    <name type="scientific">Tetradesmus obliquus</name>
    <name type="common">Green alga</name>
    <name type="synonym">Acutodesmus obliquus</name>
    <dbReference type="NCBI Taxonomy" id="3088"/>
    <lineage>
        <taxon>Eukaryota</taxon>
        <taxon>Viridiplantae</taxon>
        <taxon>Chlorophyta</taxon>
        <taxon>core chlorophytes</taxon>
        <taxon>Chlorophyceae</taxon>
        <taxon>CS clade</taxon>
        <taxon>Sphaeropleales</taxon>
        <taxon>Scenedesmaceae</taxon>
        <taxon>Tetradesmus</taxon>
    </lineage>
</organism>
<reference evidence="2 3" key="1">
    <citation type="submission" date="2016-10" db="EMBL/GenBank/DDBJ databases">
        <authorList>
            <person name="Cai Z."/>
        </authorList>
    </citation>
    <scope>NUCLEOTIDE SEQUENCE [LARGE SCALE GENOMIC DNA]</scope>
</reference>
<dbReference type="SUPFAM" id="SSF51004">
    <property type="entry name" value="C-terminal (heme d1) domain of cytochrome cd1-nitrite reductase"/>
    <property type="match status" value="1"/>
</dbReference>
<keyword evidence="3" id="KW-1185">Reference proteome</keyword>
<gene>
    <name evidence="2" type="ORF">BQ4739_LOCUS11898</name>
</gene>
<dbReference type="Gene3D" id="2.130.10.10">
    <property type="entry name" value="YVTN repeat-like/Quinoprotein amine dehydrogenase"/>
    <property type="match status" value="1"/>
</dbReference>
<accession>A0A383W458</accession>
<evidence type="ECO:0000313" key="2">
    <source>
        <dbReference type="EMBL" id="SZX71784.1"/>
    </source>
</evidence>
<sequence>MTATELSQETAHAPGTLVFLGTYTDYSVLPHYPYGTPSGENHGLVVARFNHGKLLPLRTVKCLNPAFMKYHPYLNVLYVLSECIDRNGYLTAYSVDGRTGELSELGRVDMTGKSTCYISLDKGARHAVITNYWDGMLNVVQLDERTGAPLGVVQSHQQTRRATWRQVQDRADHMANRQDGPHAHCNVFHPNYRWVFVPDLGDNCIHQYGYKDGRLTPQAHVPLAPGDGPRHFVFHPKLPVAFSGCELGSRLQVFSVDDSNPDEVRPRITPLESHPTLPEGFTATNYVGEIKVDAEGRFVYVSNRGHNSIAVFEVDQATGRVTRVAIEDTLGKTPRHFGLSPCGRFAVVGDQDSDNVKTFSVCGKTGRLAPVAGADLALNSPNFVLFVRPHPEARVVHPTLSGLAASVMAAASHAASGHEVEHTAEEGILASPTAMVACS</sequence>
<evidence type="ECO:0008006" key="4">
    <source>
        <dbReference type="Google" id="ProtNLM"/>
    </source>
</evidence>
<protein>
    <recommendedName>
        <fullName evidence="4">6-phosphogluconolactonase</fullName>
    </recommendedName>
</protein>
<dbReference type="InterPro" id="IPR050282">
    <property type="entry name" value="Cycloisomerase_2"/>
</dbReference>
<dbReference type="InterPro" id="IPR015943">
    <property type="entry name" value="WD40/YVTN_repeat-like_dom_sf"/>
</dbReference>